<name>A0ABR2GGR4_9ROSI</name>
<proteinExistence type="predicted"/>
<gene>
    <name evidence="1" type="ORF">V6N12_051917</name>
</gene>
<comment type="caution">
    <text evidence="1">The sequence shown here is derived from an EMBL/GenBank/DDBJ whole genome shotgun (WGS) entry which is preliminary data.</text>
</comment>
<organism evidence="1 2">
    <name type="scientific">Hibiscus sabdariffa</name>
    <name type="common">roselle</name>
    <dbReference type="NCBI Taxonomy" id="183260"/>
    <lineage>
        <taxon>Eukaryota</taxon>
        <taxon>Viridiplantae</taxon>
        <taxon>Streptophyta</taxon>
        <taxon>Embryophyta</taxon>
        <taxon>Tracheophyta</taxon>
        <taxon>Spermatophyta</taxon>
        <taxon>Magnoliopsida</taxon>
        <taxon>eudicotyledons</taxon>
        <taxon>Gunneridae</taxon>
        <taxon>Pentapetalae</taxon>
        <taxon>rosids</taxon>
        <taxon>malvids</taxon>
        <taxon>Malvales</taxon>
        <taxon>Malvaceae</taxon>
        <taxon>Malvoideae</taxon>
        <taxon>Hibiscus</taxon>
    </lineage>
</organism>
<keyword evidence="2" id="KW-1185">Reference proteome</keyword>
<protein>
    <submittedName>
        <fullName evidence="1">Uncharacterized protein</fullName>
    </submittedName>
</protein>
<dbReference type="Proteomes" id="UP001472677">
    <property type="component" value="Unassembled WGS sequence"/>
</dbReference>
<reference evidence="1 2" key="1">
    <citation type="journal article" date="2024" name="G3 (Bethesda)">
        <title>Genome assembly of Hibiscus sabdariffa L. provides insights into metabolisms of medicinal natural products.</title>
        <authorList>
            <person name="Kim T."/>
        </authorList>
    </citation>
    <scope>NUCLEOTIDE SEQUENCE [LARGE SCALE GENOMIC DNA]</scope>
    <source>
        <strain evidence="1">TK-2024</strain>
        <tissue evidence="1">Old leaves</tissue>
    </source>
</reference>
<sequence length="70" mass="7533">MDSTATGDQEIVRGFNLVPLARNLDLSQFPTLTESSGKFASGESKEAGNSARKLFDPALDFFPLIAQEGK</sequence>
<accession>A0ABR2GGR4</accession>
<evidence type="ECO:0000313" key="2">
    <source>
        <dbReference type="Proteomes" id="UP001472677"/>
    </source>
</evidence>
<evidence type="ECO:0000313" key="1">
    <source>
        <dbReference type="EMBL" id="KAK8602099.1"/>
    </source>
</evidence>
<dbReference type="EMBL" id="JBBPBM010000001">
    <property type="protein sequence ID" value="KAK8602099.1"/>
    <property type="molecule type" value="Genomic_DNA"/>
</dbReference>